<organism evidence="8 9">
    <name type="scientific">Bacteroides pyogenes F0041</name>
    <dbReference type="NCBI Taxonomy" id="1321819"/>
    <lineage>
        <taxon>Bacteria</taxon>
        <taxon>Pseudomonadati</taxon>
        <taxon>Bacteroidota</taxon>
        <taxon>Bacteroidia</taxon>
        <taxon>Bacteroidales</taxon>
        <taxon>Bacteroidaceae</taxon>
        <taxon>Bacteroides</taxon>
    </lineage>
</organism>
<evidence type="ECO:0000259" key="7">
    <source>
        <dbReference type="PROSITE" id="PS51918"/>
    </source>
</evidence>
<evidence type="ECO:0000256" key="2">
    <source>
        <dbReference type="ARBA" id="ARBA00022691"/>
    </source>
</evidence>
<dbReference type="AlphaFoldDB" id="U2DK36"/>
<gene>
    <name evidence="8" type="ORF">HMPREF1981_02824</name>
</gene>
<dbReference type="PROSITE" id="PS51332">
    <property type="entry name" value="B12_BINDING"/>
    <property type="match status" value="1"/>
</dbReference>
<keyword evidence="4" id="KW-0408">Iron</keyword>
<dbReference type="InterPro" id="IPR006158">
    <property type="entry name" value="Cobalamin-bd"/>
</dbReference>
<dbReference type="HOGENOM" id="CLU_021572_1_1_10"/>
<feature type="domain" description="Radical SAM core" evidence="7">
    <location>
        <begin position="207"/>
        <end position="435"/>
    </location>
</feature>
<name>U2DK36_9BACE</name>
<dbReference type="EMBL" id="AWSV01000150">
    <property type="protein sequence ID" value="ERI81882.1"/>
    <property type="molecule type" value="Genomic_DNA"/>
</dbReference>
<dbReference type="SFLD" id="SFLDG01082">
    <property type="entry name" value="B12-binding_domain_containing"/>
    <property type="match status" value="1"/>
</dbReference>
<dbReference type="PANTHER" id="PTHR43409">
    <property type="entry name" value="ANAEROBIC MAGNESIUM-PROTOPORPHYRIN IX MONOMETHYL ESTER CYCLASE-RELATED"/>
    <property type="match status" value="1"/>
</dbReference>
<evidence type="ECO:0000256" key="5">
    <source>
        <dbReference type="ARBA" id="ARBA00023014"/>
    </source>
</evidence>
<evidence type="ECO:0000313" key="8">
    <source>
        <dbReference type="EMBL" id="ERI81882.1"/>
    </source>
</evidence>
<reference evidence="8 9" key="1">
    <citation type="submission" date="2013-08" db="EMBL/GenBank/DDBJ databases">
        <authorList>
            <person name="Weinstock G."/>
            <person name="Sodergren E."/>
            <person name="Wylie T."/>
            <person name="Fulton L."/>
            <person name="Fulton R."/>
            <person name="Fronick C."/>
            <person name="O'Laughlin M."/>
            <person name="Godfrey J."/>
            <person name="Miner T."/>
            <person name="Herter B."/>
            <person name="Appelbaum E."/>
            <person name="Cordes M."/>
            <person name="Lek S."/>
            <person name="Wollam A."/>
            <person name="Pepin K.H."/>
            <person name="Palsikar V.B."/>
            <person name="Mitreva M."/>
            <person name="Wilson R.K."/>
        </authorList>
    </citation>
    <scope>NUCLEOTIDE SEQUENCE [LARGE SCALE GENOMIC DNA]</scope>
    <source>
        <strain evidence="8 9">F0041</strain>
    </source>
</reference>
<keyword evidence="3" id="KW-0479">Metal-binding</keyword>
<dbReference type="PATRIC" id="fig|1321819.3.peg.2612"/>
<dbReference type="PANTHER" id="PTHR43409:SF16">
    <property type="entry name" value="SLR0320 PROTEIN"/>
    <property type="match status" value="1"/>
</dbReference>
<dbReference type="SMART" id="SM00729">
    <property type="entry name" value="Elp3"/>
    <property type="match status" value="1"/>
</dbReference>
<dbReference type="Pfam" id="PF04055">
    <property type="entry name" value="Radical_SAM"/>
    <property type="match status" value="1"/>
</dbReference>
<dbReference type="InterPro" id="IPR058240">
    <property type="entry name" value="rSAM_sf"/>
</dbReference>
<sequence length="584" mass="67022">MFGLFIAKITFFRLCYKARTRFFSYFCRTINTRMKLLWLDLNSSYAHSSLALPAIHAQIACDTSVEWCAVSATINESTGSVVQQVCRHRPDILAATNWLFNHEQLLHITSRVKALLPHCRIVLGGPEFLGDNEEFLRKNRFVTGVFRGEGEESVPRWLRLWDRCSKEWKEITGFCYLDEQNEYHDNGLARVANFAGLTAPEESRFFNWDKPFVQLETTRGCFNTCAFCVSGGEKPVRTLPVEDVRKRLQVIHRHGIKNVRVLDRTFNYNHQRAKALLGLFGEFPDMCFHLEIHPALLSEELKQYLAAAPPGLLHLETGIQSLREPVLQQSRRMGKLDDALAGLRYLCSLKNMETHADLIAGLPLYRLSEIFEDVRTLAGYGAGEIQLESLKLLPGTEMRRRAGELGIQYSPLPPYEVLQTREITIEELQTAHHLSRLLDGFYNAPIWRSITRLLITENEPFLHDLLRHLVETDVIDSPLSLERRGLILYDFCKKHYPSYLTQVSIAWIEAGMSLKKAPAEKVKTKHQVPPPQWNTVYGSYHGNLRLCFLPVDEEGHGYWFGFESEIQKSTPSFRGEWLSGSDCM</sequence>
<dbReference type="SFLD" id="SFLDS00029">
    <property type="entry name" value="Radical_SAM"/>
    <property type="match status" value="1"/>
</dbReference>
<dbReference type="InterPro" id="IPR025288">
    <property type="entry name" value="DUF4080"/>
</dbReference>
<evidence type="ECO:0000256" key="1">
    <source>
        <dbReference type="ARBA" id="ARBA00001966"/>
    </source>
</evidence>
<dbReference type="GO" id="GO:0031419">
    <property type="term" value="F:cobalamin binding"/>
    <property type="evidence" value="ECO:0007669"/>
    <property type="project" value="InterPro"/>
</dbReference>
<dbReference type="PROSITE" id="PS51918">
    <property type="entry name" value="RADICAL_SAM"/>
    <property type="match status" value="1"/>
</dbReference>
<dbReference type="InterPro" id="IPR007197">
    <property type="entry name" value="rSAM"/>
</dbReference>
<evidence type="ECO:0000259" key="6">
    <source>
        <dbReference type="PROSITE" id="PS51332"/>
    </source>
</evidence>
<keyword evidence="5" id="KW-0411">Iron-sulfur</keyword>
<dbReference type="InterPro" id="IPR023404">
    <property type="entry name" value="rSAM_horseshoe"/>
</dbReference>
<dbReference type="GO" id="GO:0003824">
    <property type="term" value="F:catalytic activity"/>
    <property type="evidence" value="ECO:0007669"/>
    <property type="project" value="InterPro"/>
</dbReference>
<keyword evidence="2" id="KW-0949">S-adenosyl-L-methionine</keyword>
<dbReference type="GO" id="GO:0005829">
    <property type="term" value="C:cytosol"/>
    <property type="evidence" value="ECO:0007669"/>
    <property type="project" value="TreeGrafter"/>
</dbReference>
<comment type="caution">
    <text evidence="8">The sequence shown here is derived from an EMBL/GenBank/DDBJ whole genome shotgun (WGS) entry which is preliminary data.</text>
</comment>
<dbReference type="Pfam" id="PF13311">
    <property type="entry name" value="DUF4080"/>
    <property type="match status" value="1"/>
</dbReference>
<proteinExistence type="predicted"/>
<feature type="domain" description="B12-binding" evidence="6">
    <location>
        <begin position="34"/>
        <end position="168"/>
    </location>
</feature>
<dbReference type="GO" id="GO:0046872">
    <property type="term" value="F:metal ion binding"/>
    <property type="evidence" value="ECO:0007669"/>
    <property type="project" value="UniProtKB-KW"/>
</dbReference>
<dbReference type="GO" id="GO:0051536">
    <property type="term" value="F:iron-sulfur cluster binding"/>
    <property type="evidence" value="ECO:0007669"/>
    <property type="project" value="UniProtKB-KW"/>
</dbReference>
<dbReference type="Gene3D" id="3.80.30.20">
    <property type="entry name" value="tm_1862 like domain"/>
    <property type="match status" value="1"/>
</dbReference>
<protein>
    <submittedName>
        <fullName evidence="8">Radical SAM domain protein</fullName>
    </submittedName>
</protein>
<dbReference type="Proteomes" id="UP000016496">
    <property type="component" value="Unassembled WGS sequence"/>
</dbReference>
<dbReference type="Gene3D" id="3.40.50.280">
    <property type="entry name" value="Cobalamin-binding domain"/>
    <property type="match status" value="1"/>
</dbReference>
<comment type="cofactor">
    <cofactor evidence="1">
        <name>[4Fe-4S] cluster</name>
        <dbReference type="ChEBI" id="CHEBI:49883"/>
    </cofactor>
</comment>
<evidence type="ECO:0000313" key="9">
    <source>
        <dbReference type="Proteomes" id="UP000016496"/>
    </source>
</evidence>
<dbReference type="InterPro" id="IPR006638">
    <property type="entry name" value="Elp3/MiaA/NifB-like_rSAM"/>
</dbReference>
<dbReference type="SUPFAM" id="SSF102114">
    <property type="entry name" value="Radical SAM enzymes"/>
    <property type="match status" value="1"/>
</dbReference>
<accession>U2DK36</accession>
<dbReference type="InterPro" id="IPR051198">
    <property type="entry name" value="BchE-like"/>
</dbReference>
<evidence type="ECO:0000256" key="4">
    <source>
        <dbReference type="ARBA" id="ARBA00023004"/>
    </source>
</evidence>
<dbReference type="Pfam" id="PF02310">
    <property type="entry name" value="B12-binding"/>
    <property type="match status" value="1"/>
</dbReference>
<evidence type="ECO:0000256" key="3">
    <source>
        <dbReference type="ARBA" id="ARBA00022723"/>
    </source>
</evidence>